<dbReference type="InterPro" id="IPR013046">
    <property type="entry name" value="GpV/Gp45"/>
</dbReference>
<accession>A0A1B8YMG2</accession>
<dbReference type="Gene3D" id="2.40.50.230">
    <property type="entry name" value="Gp5 N-terminal domain"/>
    <property type="match status" value="1"/>
</dbReference>
<organism evidence="2 3">
    <name type="scientific">Photorhabdus namnaonensis</name>
    <dbReference type="NCBI Taxonomy" id="1851568"/>
    <lineage>
        <taxon>Bacteria</taxon>
        <taxon>Pseudomonadati</taxon>
        <taxon>Pseudomonadota</taxon>
        <taxon>Gammaproteobacteria</taxon>
        <taxon>Enterobacterales</taxon>
        <taxon>Morganellaceae</taxon>
        <taxon>Photorhabdus</taxon>
    </lineage>
</organism>
<dbReference type="RefSeq" id="WP_065389173.1">
    <property type="nucleotide sequence ID" value="NZ_CAWMQN010000018.1"/>
</dbReference>
<proteinExistence type="predicted"/>
<dbReference type="AlphaFoldDB" id="A0A1B8YMG2"/>
<evidence type="ECO:0000313" key="3">
    <source>
        <dbReference type="Proteomes" id="UP000092665"/>
    </source>
</evidence>
<dbReference type="EMBL" id="LOIC01000018">
    <property type="protein sequence ID" value="OCA56187.1"/>
    <property type="molecule type" value="Genomic_DNA"/>
</dbReference>
<evidence type="ECO:0000259" key="1">
    <source>
        <dbReference type="Pfam" id="PF04717"/>
    </source>
</evidence>
<comment type="caution">
    <text evidence="2">The sequence shown here is derived from an EMBL/GenBank/DDBJ whole genome shotgun (WGS) entry which is preliminary data.</text>
</comment>
<sequence length="201" mass="21363">MSSVTRQVGTISAIDPATVRARVRLPECDNMRTNWLNVLQRNTQNNKDYWLPDVGEQVEVLLDANGEDGVILGAIYSSVDKPSANNKDVRGMTYADDAAFYYDRTSHTLTINGGIQHIKIAVGANVVIQTQQATIDAPETIVTGNMLVKGQLTYQNGLSGSGGNGVAATIQGNVSVNGNIHATGSIMDEGGSSNHHSHGVL</sequence>
<dbReference type="Pfam" id="PF04717">
    <property type="entry name" value="Phage_base_V"/>
    <property type="match status" value="1"/>
</dbReference>
<dbReference type="InterPro" id="IPR037026">
    <property type="entry name" value="Vgr_OB-fold_dom_sf"/>
</dbReference>
<name>A0A1B8YMG2_9GAMM</name>
<reference evidence="3" key="1">
    <citation type="submission" date="2015-11" db="EMBL/GenBank/DDBJ databases">
        <authorList>
            <person name="Tobias N.J."/>
            <person name="Mishra B."/>
            <person name="Gupta D.K."/>
            <person name="Thines M."/>
            <person name="Stinear T.P."/>
            <person name="Bode H.B."/>
        </authorList>
    </citation>
    <scope>NUCLEOTIDE SEQUENCE [LARGE SCALE GENOMIC DNA]</scope>
    <source>
        <strain evidence="3">PB45.5</strain>
    </source>
</reference>
<dbReference type="Proteomes" id="UP000092665">
    <property type="component" value="Unassembled WGS sequence"/>
</dbReference>
<feature type="domain" description="Gp5/Type VI secretion system Vgr protein OB-fold" evidence="1">
    <location>
        <begin position="8"/>
        <end position="76"/>
    </location>
</feature>
<evidence type="ECO:0000313" key="2">
    <source>
        <dbReference type="EMBL" id="OCA56187.1"/>
    </source>
</evidence>
<dbReference type="PATRIC" id="fig|29488.15.peg.759"/>
<dbReference type="InterPro" id="IPR006531">
    <property type="entry name" value="Gp5/Vgr_OB"/>
</dbReference>
<protein>
    <submittedName>
        <fullName evidence="2">Phage-related baseplate assembly protein</fullName>
    </submittedName>
</protein>
<keyword evidence="3" id="KW-1185">Reference proteome</keyword>
<gene>
    <name evidence="2" type="ORF">Phpb_00686</name>
</gene>
<dbReference type="NCBIfam" id="TIGR01644">
    <property type="entry name" value="phage_P2_V"/>
    <property type="match status" value="1"/>
</dbReference>
<dbReference type="Gene3D" id="6.20.150.10">
    <property type="match status" value="1"/>
</dbReference>